<evidence type="ECO:0000313" key="5">
    <source>
        <dbReference type="Proteomes" id="UP000245216"/>
    </source>
</evidence>
<proteinExistence type="inferred from homology"/>
<dbReference type="GO" id="GO:0015833">
    <property type="term" value="P:peptide transport"/>
    <property type="evidence" value="ECO:0007669"/>
    <property type="project" value="TreeGrafter"/>
</dbReference>
<dbReference type="GO" id="GO:0043190">
    <property type="term" value="C:ATP-binding cassette (ABC) transporter complex"/>
    <property type="evidence" value="ECO:0007669"/>
    <property type="project" value="InterPro"/>
</dbReference>
<dbReference type="PANTHER" id="PTHR30290:SF38">
    <property type="entry name" value="D,D-DIPEPTIDE-BINDING PERIPLASMIC PROTEIN DDPA-RELATED"/>
    <property type="match status" value="1"/>
</dbReference>
<dbReference type="PANTHER" id="PTHR30290">
    <property type="entry name" value="PERIPLASMIC BINDING COMPONENT OF ABC TRANSPORTER"/>
    <property type="match status" value="1"/>
</dbReference>
<dbReference type="Gene3D" id="3.40.190.10">
    <property type="entry name" value="Periplasmic binding protein-like II"/>
    <property type="match status" value="1"/>
</dbReference>
<name>A0A2U2BQF0_ALCFA</name>
<dbReference type="STRING" id="511.UZ73_18210"/>
<accession>A0A2U2BQF0</accession>
<dbReference type="PIRSF" id="PIRSF002741">
    <property type="entry name" value="MppA"/>
    <property type="match status" value="1"/>
</dbReference>
<comment type="similarity">
    <text evidence="1">Belongs to the bacterial solute-binding protein 5 family.</text>
</comment>
<dbReference type="InterPro" id="IPR039424">
    <property type="entry name" value="SBP_5"/>
</dbReference>
<keyword evidence="2" id="KW-0732">Signal</keyword>
<evidence type="ECO:0000259" key="3">
    <source>
        <dbReference type="Pfam" id="PF00496"/>
    </source>
</evidence>
<dbReference type="Proteomes" id="UP000245216">
    <property type="component" value="Unassembled WGS sequence"/>
</dbReference>
<dbReference type="GO" id="GO:0030288">
    <property type="term" value="C:outer membrane-bounded periplasmic space"/>
    <property type="evidence" value="ECO:0007669"/>
    <property type="project" value="UniProtKB-ARBA"/>
</dbReference>
<dbReference type="Pfam" id="PF00496">
    <property type="entry name" value="SBP_bac_5"/>
    <property type="match status" value="1"/>
</dbReference>
<evidence type="ECO:0000313" key="4">
    <source>
        <dbReference type="EMBL" id="PWE16240.1"/>
    </source>
</evidence>
<organism evidence="4 5">
    <name type="scientific">Alcaligenes faecalis</name>
    <dbReference type="NCBI Taxonomy" id="511"/>
    <lineage>
        <taxon>Bacteria</taxon>
        <taxon>Pseudomonadati</taxon>
        <taxon>Pseudomonadota</taxon>
        <taxon>Betaproteobacteria</taxon>
        <taxon>Burkholderiales</taxon>
        <taxon>Alcaligenaceae</taxon>
        <taxon>Alcaligenes</taxon>
    </lineage>
</organism>
<dbReference type="SUPFAM" id="SSF53850">
    <property type="entry name" value="Periplasmic binding protein-like II"/>
    <property type="match status" value="1"/>
</dbReference>
<dbReference type="InterPro" id="IPR000914">
    <property type="entry name" value="SBP_5_dom"/>
</dbReference>
<dbReference type="Gene3D" id="3.10.105.10">
    <property type="entry name" value="Dipeptide-binding Protein, Domain 3"/>
    <property type="match status" value="1"/>
</dbReference>
<sequence length="532" mass="58800">MSNLLKDRLRPAKSLAAVWAALAITAIVPVAVSAQTTLTAVMEAPLRSLDPVITTSYIVRNYGYMVYDTLLAEDAQGQVKPQMLEGWKVSEDGQTYTMTLRENLRWHDGSPVTAEDAVESIKRWIQLDKMGQIMTEFLTKMEVVDDRSFVMQFSFPTDIALRAMGKPSSLPLFVMPKEVARTPVSQAITSTVGSGPFRFVEKEYRPGVQAVFEKNPDYVPRNEPASGLAGGKQVKVDRVRWVAMPDAMTGVNALRSGEIDVIDQVQLDLLPLLQNEPDIVLNASTARGAQTEMRFNFLQPPFNNKQVRQAAMMALNQKPLMQAQVGNPEYFETCGAVFGCHSVFPSQAGSEAYFKGDAAGAKKLLEQAGYKGEPVVLLHPTDFLTSPVVPVIAQQLRNAGFTVNVEAMDWQTVQTRRTSKRPVQEGGWSIITTYSGLVDVSNPLSFMAVASNGDKAWFGWPDVPAIEKTRMEFARASGESELGRLATDLQKHIMDEGVIVPLGEFKMVSAMRKNLNGFLQTPVPVFWNVEKR</sequence>
<evidence type="ECO:0000256" key="1">
    <source>
        <dbReference type="ARBA" id="ARBA00005695"/>
    </source>
</evidence>
<dbReference type="RefSeq" id="WP_109088607.1">
    <property type="nucleotide sequence ID" value="NZ_CP039544.1"/>
</dbReference>
<dbReference type="CDD" id="cd08502">
    <property type="entry name" value="PBP2_NikA_DppA_OppA_like_16"/>
    <property type="match status" value="1"/>
</dbReference>
<comment type="caution">
    <text evidence="4">The sequence shown here is derived from an EMBL/GenBank/DDBJ whole genome shotgun (WGS) entry which is preliminary data.</text>
</comment>
<protein>
    <submittedName>
        <fullName evidence="4">ABC transporter substrate-binding protein</fullName>
    </submittedName>
</protein>
<dbReference type="InterPro" id="IPR030678">
    <property type="entry name" value="Peptide/Ni-bd"/>
</dbReference>
<dbReference type="Gene3D" id="3.90.76.10">
    <property type="entry name" value="Dipeptide-binding Protein, Domain 1"/>
    <property type="match status" value="1"/>
</dbReference>
<gene>
    <name evidence="4" type="ORF">DF183_05840</name>
</gene>
<feature type="domain" description="Solute-binding protein family 5" evidence="3">
    <location>
        <begin position="78"/>
        <end position="448"/>
    </location>
</feature>
<evidence type="ECO:0000256" key="2">
    <source>
        <dbReference type="ARBA" id="ARBA00022729"/>
    </source>
</evidence>
<reference evidence="4 5" key="2">
    <citation type="submission" date="2018-05" db="EMBL/GenBank/DDBJ databases">
        <authorList>
            <person name="Lanie J.A."/>
            <person name="Ng W.-L."/>
            <person name="Kazmierczak K.M."/>
            <person name="Andrzejewski T.M."/>
            <person name="Davidsen T.M."/>
            <person name="Wayne K.J."/>
            <person name="Tettelin H."/>
            <person name="Glass J.I."/>
            <person name="Rusch D."/>
            <person name="Podicherti R."/>
            <person name="Tsui H.-C.T."/>
            <person name="Winkler M.E."/>
        </authorList>
    </citation>
    <scope>NUCLEOTIDE SEQUENCE [LARGE SCALE GENOMIC DNA]</scope>
    <source>
        <strain evidence="4 5">YBY</strain>
    </source>
</reference>
<reference evidence="4 5" key="1">
    <citation type="submission" date="2018-05" db="EMBL/GenBank/DDBJ databases">
        <title>Genome Sequence of an Efficient Indole-Degrading Bacterium, Alcaligenes sp.YBY.</title>
        <authorList>
            <person name="Yang B."/>
        </authorList>
    </citation>
    <scope>NUCLEOTIDE SEQUENCE [LARGE SCALE GENOMIC DNA]</scope>
    <source>
        <strain evidence="4 5">YBY</strain>
    </source>
</reference>
<dbReference type="AlphaFoldDB" id="A0A2U2BQF0"/>
<dbReference type="GO" id="GO:1904680">
    <property type="term" value="F:peptide transmembrane transporter activity"/>
    <property type="evidence" value="ECO:0007669"/>
    <property type="project" value="TreeGrafter"/>
</dbReference>
<dbReference type="EMBL" id="QEXO01000001">
    <property type="protein sequence ID" value="PWE16240.1"/>
    <property type="molecule type" value="Genomic_DNA"/>
</dbReference>